<evidence type="ECO:0000256" key="8">
    <source>
        <dbReference type="SAM" id="Coils"/>
    </source>
</evidence>
<dbReference type="InterPro" id="IPR001750">
    <property type="entry name" value="ND/Mrp_TM"/>
</dbReference>
<evidence type="ECO:0000256" key="2">
    <source>
        <dbReference type="ARBA" id="ARBA00004141"/>
    </source>
</evidence>
<comment type="subcellular location">
    <subcellularLocation>
        <location evidence="2">Membrane</location>
        <topology evidence="2">Multi-pass membrane protein</topology>
    </subcellularLocation>
    <subcellularLocation>
        <location evidence="7">Mitochondrion membrane</location>
        <topology evidence="7">Multi-pass membrane protein</topology>
    </subcellularLocation>
</comment>
<keyword evidence="7" id="KW-0249">Electron transport</keyword>
<feature type="transmembrane region" description="Helical" evidence="7">
    <location>
        <begin position="63"/>
        <end position="81"/>
    </location>
</feature>
<keyword evidence="7 11" id="KW-0496">Mitochondrion</keyword>
<feature type="region of interest" description="Disordered" evidence="9">
    <location>
        <begin position="653"/>
        <end position="755"/>
    </location>
</feature>
<keyword evidence="7" id="KW-0520">NAD</keyword>
<dbReference type="PANTHER" id="PTHR43507">
    <property type="entry name" value="NADH-UBIQUINONE OXIDOREDUCTASE CHAIN 4"/>
    <property type="match status" value="1"/>
</dbReference>
<feature type="compositionally biased region" description="Basic and acidic residues" evidence="9">
    <location>
        <begin position="709"/>
        <end position="720"/>
    </location>
</feature>
<feature type="compositionally biased region" description="Low complexity" evidence="9">
    <location>
        <begin position="662"/>
        <end position="685"/>
    </location>
</feature>
<accession>A0A6M8NW99</accession>
<gene>
    <name evidence="11" type="primary">nad4</name>
</gene>
<feature type="transmembrane region" description="Helical" evidence="7">
    <location>
        <begin position="432"/>
        <end position="453"/>
    </location>
</feature>
<proteinExistence type="inferred from homology"/>
<sequence>MSYEDTKDKLRSYKITAFVTSILNLILSLVIFILFDFSSNQFQFVQEPYDMNLFDVYLGVDGISIYFIILTTLILPIAILSNWNSIIENVKSYLIIMLLLETLLLAVFLVLDILLFYIFFESILPPLFLLIGLFGSSNKVKASFYLFLYTFNRSLFLLLSILTMSSVMGTTDFDALFKTNFDYTTQIFLFVGIFIAFAVKTPVWGLQNWLLKAHVESPLGGSVVLAAIVLKLSLYGIFRLILPLLAKVSMNSTFIVYAIGAIAVVYASISTLRTIDIKELVAYSSVAHASVYLLSAFSNTLQGIEGSILLGLGHGFVSSGLFICVGGILYDRIGTRNILFYRGIVQMMPLLSILFFILCLGNCGAPLTLNFIGEFLSLYGIVERLLVLGLIACSSIIFSAAYTIYMFNRIVFGGSFSRYFVESLVDVNKREFLILLILVGFTVILGIYPSIILDGLHYNVSNLIYSVWGNIATESKGFISNGTIPLGIRYYSSEPSKQGTRKYSSIKTFNWNFRKYLVQTLIIVVIILVKSLLGCYINNTLTLEGFYINIFSYSSGIYIIGYLLATWTSTQLHKRWAKHFTLLNIMVAFISLFLGVIFKFIILPLIIEYFSLNLTDIVKYLLSGGFVIIIRLAFRGILEEMFSEHLPQHIMAMNTGDPNPSFPSQPGSSKGGSSQPGSSKPGSSQVGTSKAETSDNKRRLSSDVEMDEPNSKRVKTEKNEGSSQAGTSKAETSDNKRRLSSDVEMDKPNSKRVKTEIEEDVNTAKYWQDRGWKNFWTWAKSASTAPEQQIIIWKNEKAIVKDRIRKLEIEREAINDQHSIEQDNDDPNEEVTVKRLEAADEKLERLRRNKAWIKNWLNT</sequence>
<geneLocation type="mitochondrion" evidence="11"/>
<feature type="transmembrane region" description="Helical" evidence="7">
    <location>
        <begin position="219"/>
        <end position="242"/>
    </location>
</feature>
<evidence type="ECO:0000256" key="5">
    <source>
        <dbReference type="ARBA" id="ARBA00022989"/>
    </source>
</evidence>
<feature type="transmembrane region" description="Helical" evidence="7">
    <location>
        <begin position="350"/>
        <end position="373"/>
    </location>
</feature>
<feature type="transmembrane region" description="Helical" evidence="7">
    <location>
        <begin position="308"/>
        <end position="330"/>
    </location>
</feature>
<dbReference type="GO" id="GO:0008137">
    <property type="term" value="F:NADH dehydrogenase (ubiquinone) activity"/>
    <property type="evidence" value="ECO:0007669"/>
    <property type="project" value="UniProtKB-UniRule"/>
</dbReference>
<name>A0A6M8NW99_9PEZI</name>
<comment type="function">
    <text evidence="1">Core subunit of the mitochondrial membrane respiratory chain NADH dehydrogenase (Complex I) that is believed to belong to the minimal assembly required for catalysis. Complex I functions in the transfer of electrons from NADH to the respiratory chain. The immediate electron acceptor for the enzyme is believed to be ubiquinone.</text>
</comment>
<reference evidence="11" key="1">
    <citation type="submission" date="2019-11" db="EMBL/GenBank/DDBJ databases">
        <authorList>
            <person name="Tang D.X."/>
            <person name="Zhang G.D."/>
            <person name="Wang Y."/>
            <person name="Zhang M.X."/>
            <person name="Wang Y.B."/>
            <person name="Yu H."/>
        </authorList>
    </citation>
    <scope>NUCLEOTIDE SEQUENCE</scope>
</reference>
<dbReference type="GO" id="GO:0003954">
    <property type="term" value="F:NADH dehydrogenase activity"/>
    <property type="evidence" value="ECO:0007669"/>
    <property type="project" value="TreeGrafter"/>
</dbReference>
<dbReference type="GeneID" id="55758985"/>
<dbReference type="InterPro" id="IPR003918">
    <property type="entry name" value="NADH_UbQ_OxRdtase"/>
</dbReference>
<feature type="transmembrane region" description="Helical" evidence="7">
    <location>
        <begin position="545"/>
        <end position="568"/>
    </location>
</feature>
<feature type="transmembrane region" description="Helical" evidence="7">
    <location>
        <begin position="281"/>
        <end position="301"/>
    </location>
</feature>
<feature type="transmembrane region" description="Helical" evidence="7">
    <location>
        <begin position="12"/>
        <end position="35"/>
    </location>
</feature>
<feature type="transmembrane region" description="Helical" evidence="7">
    <location>
        <begin position="144"/>
        <end position="168"/>
    </location>
</feature>
<feature type="transmembrane region" description="Helical" evidence="7">
    <location>
        <begin position="254"/>
        <end position="275"/>
    </location>
</feature>
<organism evidence="11">
    <name type="scientific">Nemania diffusa</name>
    <dbReference type="NCBI Taxonomy" id="389665"/>
    <lineage>
        <taxon>Eukaryota</taxon>
        <taxon>Fungi</taxon>
        <taxon>Dikarya</taxon>
        <taxon>Ascomycota</taxon>
        <taxon>Pezizomycotina</taxon>
        <taxon>Sordariomycetes</taxon>
        <taxon>Xylariomycetidae</taxon>
        <taxon>Xylariales</taxon>
        <taxon>Xylariaceae</taxon>
        <taxon>Nemania</taxon>
    </lineage>
</organism>
<feature type="transmembrane region" description="Helical" evidence="7">
    <location>
        <begin position="516"/>
        <end position="539"/>
    </location>
</feature>
<feature type="transmembrane region" description="Helical" evidence="7">
    <location>
        <begin position="580"/>
        <end position="605"/>
    </location>
</feature>
<comment type="catalytic activity">
    <reaction evidence="7">
        <text>a ubiquinone + NADH + 5 H(+)(in) = a ubiquinol + NAD(+) + 4 H(+)(out)</text>
        <dbReference type="Rhea" id="RHEA:29091"/>
        <dbReference type="Rhea" id="RHEA-COMP:9565"/>
        <dbReference type="Rhea" id="RHEA-COMP:9566"/>
        <dbReference type="ChEBI" id="CHEBI:15378"/>
        <dbReference type="ChEBI" id="CHEBI:16389"/>
        <dbReference type="ChEBI" id="CHEBI:17976"/>
        <dbReference type="ChEBI" id="CHEBI:57540"/>
        <dbReference type="ChEBI" id="CHEBI:57945"/>
        <dbReference type="EC" id="7.1.1.2"/>
    </reaction>
</comment>
<keyword evidence="4 7" id="KW-0812">Transmembrane</keyword>
<dbReference type="AlphaFoldDB" id="A0A6M8NW99"/>
<evidence type="ECO:0000313" key="11">
    <source>
        <dbReference type="EMBL" id="QKG05018.1"/>
    </source>
</evidence>
<keyword evidence="6 7" id="KW-0472">Membrane</keyword>
<keyword evidence="7" id="KW-0679">Respiratory chain</keyword>
<evidence type="ECO:0000256" key="7">
    <source>
        <dbReference type="RuleBase" id="RU003297"/>
    </source>
</evidence>
<evidence type="ECO:0000256" key="4">
    <source>
        <dbReference type="ARBA" id="ARBA00022692"/>
    </source>
</evidence>
<dbReference type="PANTHER" id="PTHR43507:SF1">
    <property type="entry name" value="NADH-UBIQUINONE OXIDOREDUCTASE CHAIN 4"/>
    <property type="match status" value="1"/>
</dbReference>
<dbReference type="GO" id="GO:0031966">
    <property type="term" value="C:mitochondrial membrane"/>
    <property type="evidence" value="ECO:0007669"/>
    <property type="project" value="UniProtKB-SubCell"/>
</dbReference>
<evidence type="ECO:0000256" key="9">
    <source>
        <dbReference type="SAM" id="MobiDB-lite"/>
    </source>
</evidence>
<dbReference type="NCBIfam" id="TIGR01972">
    <property type="entry name" value="NDH_I_M"/>
    <property type="match status" value="1"/>
</dbReference>
<keyword evidence="7" id="KW-0830">Ubiquinone</keyword>
<feature type="transmembrane region" description="Helical" evidence="7">
    <location>
        <begin position="180"/>
        <end position="199"/>
    </location>
</feature>
<protein>
    <recommendedName>
        <fullName evidence="7">NADH-ubiquinone oxidoreductase chain 4</fullName>
        <ecNumber evidence="7">7.1.1.2</ecNumber>
    </recommendedName>
</protein>
<dbReference type="EC" id="7.1.1.2" evidence="7"/>
<dbReference type="Pfam" id="PF00361">
    <property type="entry name" value="Proton_antipo_M"/>
    <property type="match status" value="1"/>
</dbReference>
<dbReference type="EMBL" id="MN780510">
    <property type="protein sequence ID" value="QKG05018.1"/>
    <property type="molecule type" value="Genomic_DNA"/>
</dbReference>
<keyword evidence="8" id="KW-0175">Coiled coil</keyword>
<feature type="transmembrane region" description="Helical" evidence="7">
    <location>
        <begin position="93"/>
        <end position="120"/>
    </location>
</feature>
<dbReference type="RefSeq" id="YP_009867819.1">
    <property type="nucleotide sequence ID" value="NC_049077.1"/>
</dbReference>
<dbReference type="GO" id="GO:0015990">
    <property type="term" value="P:electron transport coupled proton transport"/>
    <property type="evidence" value="ECO:0007669"/>
    <property type="project" value="TreeGrafter"/>
</dbReference>
<feature type="transmembrane region" description="Helical" evidence="7">
    <location>
        <begin position="617"/>
        <end position="634"/>
    </location>
</feature>
<comment type="function">
    <text evidence="7">Core subunit of the mitochondrial membrane respiratory chain NADH dehydrogenase (Complex I) which catalyzes electron transfer from NADH through the respiratory chain, using ubiquinone as an electron acceptor. Essential for the catalytic activity and assembly of complex I.</text>
</comment>
<evidence type="ECO:0000256" key="1">
    <source>
        <dbReference type="ARBA" id="ARBA00003257"/>
    </source>
</evidence>
<evidence type="ECO:0000259" key="10">
    <source>
        <dbReference type="Pfam" id="PF00361"/>
    </source>
</evidence>
<reference evidence="11" key="2">
    <citation type="journal article" date="2020" name="Mitochondrial DNA Part B Resour">
        <title>Characterization of complete mitochondrial genome of Nemania diffusa (Xylariaceae, Xylariales) and its phylogenetic analysis.</title>
        <authorList>
            <person name="Tang D."/>
            <person name="Zhang G."/>
            <person name="Wang Y."/>
            <person name="Zhang M."/>
            <person name="Wang Y."/>
            <person name="Yu H."/>
        </authorList>
    </citation>
    <scope>NUCLEOTIDE SEQUENCE</scope>
</reference>
<evidence type="ECO:0000256" key="6">
    <source>
        <dbReference type="ARBA" id="ARBA00023136"/>
    </source>
</evidence>
<dbReference type="InterPro" id="IPR010227">
    <property type="entry name" value="NADH_Q_OxRdtase_chainM/4"/>
</dbReference>
<dbReference type="GO" id="GO:0042773">
    <property type="term" value="P:ATP synthesis coupled electron transport"/>
    <property type="evidence" value="ECO:0007669"/>
    <property type="project" value="InterPro"/>
</dbReference>
<comment type="similarity">
    <text evidence="3 7">Belongs to the complex I subunit 4 family.</text>
</comment>
<dbReference type="PRINTS" id="PR01437">
    <property type="entry name" value="NUOXDRDTASE4"/>
</dbReference>
<feature type="compositionally biased region" description="Polar residues" evidence="9">
    <location>
        <begin position="721"/>
        <end position="730"/>
    </location>
</feature>
<feature type="compositionally biased region" description="Basic and acidic residues" evidence="9">
    <location>
        <begin position="731"/>
        <end position="755"/>
    </location>
</feature>
<feature type="compositionally biased region" description="Basic and acidic residues" evidence="9">
    <location>
        <begin position="692"/>
        <end position="702"/>
    </location>
</feature>
<evidence type="ECO:0000256" key="3">
    <source>
        <dbReference type="ARBA" id="ARBA00009025"/>
    </source>
</evidence>
<dbReference type="GO" id="GO:0048039">
    <property type="term" value="F:ubiquinone binding"/>
    <property type="evidence" value="ECO:0007669"/>
    <property type="project" value="TreeGrafter"/>
</dbReference>
<keyword evidence="5 7" id="KW-1133">Transmembrane helix</keyword>
<keyword evidence="7" id="KW-0813">Transport</keyword>
<feature type="domain" description="NADH:quinone oxidoreductase/Mrp antiporter transmembrane" evidence="10">
    <location>
        <begin position="112"/>
        <end position="395"/>
    </location>
</feature>
<feature type="transmembrane region" description="Helical" evidence="7">
    <location>
        <begin position="385"/>
        <end position="412"/>
    </location>
</feature>
<feature type="coiled-coil region" evidence="8">
    <location>
        <begin position="797"/>
        <end position="849"/>
    </location>
</feature>